<dbReference type="FunFam" id="1.10.10.10:FF:000001">
    <property type="entry name" value="LysR family transcriptional regulator"/>
    <property type="match status" value="1"/>
</dbReference>
<name>A0A2U8FII9_9PAST</name>
<dbReference type="Pfam" id="PF03466">
    <property type="entry name" value="LysR_substrate"/>
    <property type="match status" value="1"/>
</dbReference>
<dbReference type="SUPFAM" id="SSF46785">
    <property type="entry name" value="Winged helix' DNA-binding domain"/>
    <property type="match status" value="1"/>
</dbReference>
<keyword evidence="4" id="KW-0804">Transcription</keyword>
<keyword evidence="2" id="KW-0805">Transcription regulation</keyword>
<dbReference type="PROSITE" id="PS50931">
    <property type="entry name" value="HTH_LYSR"/>
    <property type="match status" value="1"/>
</dbReference>
<evidence type="ECO:0000313" key="7">
    <source>
        <dbReference type="Proteomes" id="UP000244920"/>
    </source>
</evidence>
<keyword evidence="7" id="KW-1185">Reference proteome</keyword>
<dbReference type="PANTHER" id="PTHR30537">
    <property type="entry name" value="HTH-TYPE TRANSCRIPTIONAL REGULATOR"/>
    <property type="match status" value="1"/>
</dbReference>
<protein>
    <submittedName>
        <fullName evidence="6">LysR family transcriptional regulator</fullName>
    </submittedName>
</protein>
<evidence type="ECO:0000256" key="1">
    <source>
        <dbReference type="ARBA" id="ARBA00009437"/>
    </source>
</evidence>
<dbReference type="AlphaFoldDB" id="A0A2U8FII9"/>
<evidence type="ECO:0000256" key="4">
    <source>
        <dbReference type="ARBA" id="ARBA00023163"/>
    </source>
</evidence>
<dbReference type="InterPro" id="IPR036388">
    <property type="entry name" value="WH-like_DNA-bd_sf"/>
</dbReference>
<accession>A0A2U8FII9</accession>
<dbReference type="GO" id="GO:0006351">
    <property type="term" value="P:DNA-templated transcription"/>
    <property type="evidence" value="ECO:0007669"/>
    <property type="project" value="TreeGrafter"/>
</dbReference>
<evidence type="ECO:0000256" key="3">
    <source>
        <dbReference type="ARBA" id="ARBA00023125"/>
    </source>
</evidence>
<evidence type="ECO:0000259" key="5">
    <source>
        <dbReference type="PROSITE" id="PS50931"/>
    </source>
</evidence>
<dbReference type="SUPFAM" id="SSF53850">
    <property type="entry name" value="Periplasmic binding protein-like II"/>
    <property type="match status" value="1"/>
</dbReference>
<organism evidence="6 7">
    <name type="scientific">Actinobacillus porcitonsillarum</name>
    <dbReference type="NCBI Taxonomy" id="189834"/>
    <lineage>
        <taxon>Bacteria</taxon>
        <taxon>Pseudomonadati</taxon>
        <taxon>Pseudomonadota</taxon>
        <taxon>Gammaproteobacteria</taxon>
        <taxon>Pasteurellales</taxon>
        <taxon>Pasteurellaceae</taxon>
        <taxon>Actinobacillus</taxon>
    </lineage>
</organism>
<feature type="domain" description="HTH lysR-type" evidence="5">
    <location>
        <begin position="1"/>
        <end position="59"/>
    </location>
</feature>
<dbReference type="Proteomes" id="UP000244920">
    <property type="component" value="Chromosome"/>
</dbReference>
<dbReference type="InterPro" id="IPR058163">
    <property type="entry name" value="LysR-type_TF_proteobact-type"/>
</dbReference>
<dbReference type="InterPro" id="IPR000847">
    <property type="entry name" value="LysR_HTH_N"/>
</dbReference>
<keyword evidence="3" id="KW-0238">DNA-binding</keyword>
<dbReference type="PANTHER" id="PTHR30537:SF30">
    <property type="entry name" value="TRANSCRIPTIONAL REGULATOR-RELATED"/>
    <property type="match status" value="1"/>
</dbReference>
<reference evidence="7" key="1">
    <citation type="submission" date="2018-05" db="EMBL/GenBank/DDBJ databases">
        <title>Complete genome sequence of Actinobacillus porcitonsillarum reference strain 9953L55 (CCUG 46996).</title>
        <authorList>
            <person name="Dona V."/>
            <person name="Perreten V."/>
        </authorList>
    </citation>
    <scope>NUCLEOTIDE SEQUENCE [LARGE SCALE GENOMIC DNA]</scope>
    <source>
        <strain evidence="7">9953L55</strain>
    </source>
</reference>
<dbReference type="Pfam" id="PF00126">
    <property type="entry name" value="HTH_1"/>
    <property type="match status" value="1"/>
</dbReference>
<evidence type="ECO:0000256" key="2">
    <source>
        <dbReference type="ARBA" id="ARBA00023015"/>
    </source>
</evidence>
<comment type="similarity">
    <text evidence="1">Belongs to the LysR transcriptional regulatory family.</text>
</comment>
<dbReference type="InterPro" id="IPR005119">
    <property type="entry name" value="LysR_subst-bd"/>
</dbReference>
<dbReference type="GO" id="GO:0003700">
    <property type="term" value="F:DNA-binding transcription factor activity"/>
    <property type="evidence" value="ECO:0007669"/>
    <property type="project" value="InterPro"/>
</dbReference>
<dbReference type="Gene3D" id="3.40.190.290">
    <property type="match status" value="1"/>
</dbReference>
<evidence type="ECO:0000313" key="6">
    <source>
        <dbReference type="EMBL" id="AWI50811.1"/>
    </source>
</evidence>
<dbReference type="KEGG" id="apor:DDU33_04595"/>
<sequence length="297" mass="33830">MYDFKSMSVFVMVVEQGSMQAAAEKLQMTPSAVTQSLQKLEQQLQIKLLNRTTRKLSLTEAGEVFYQHVRQMQKNAENAVKCVEVLRSDPIGWLNISCPSGFMDSKLLDVLKEIIENHLGFSLNISFSDKNVDLIEEQVDIALRVGTGALHDTMIARHIYDVQFAILGQKDYLSKQKLPDSPEGLSTLDWIHFSPLAPSEIELYQQDKKIKVLPNYRIKTNSLLASRCLTMKGFGISLQPLVDLDHELHSKELVKLFPEWHLPSSPLYLVTLQRIQSEKVRIACEAITHYFQQLSAR</sequence>
<dbReference type="InterPro" id="IPR036390">
    <property type="entry name" value="WH_DNA-bd_sf"/>
</dbReference>
<proteinExistence type="inferred from homology"/>
<dbReference type="EMBL" id="CP029206">
    <property type="protein sequence ID" value="AWI50811.1"/>
    <property type="molecule type" value="Genomic_DNA"/>
</dbReference>
<dbReference type="RefSeq" id="WP_108923407.1">
    <property type="nucleotide sequence ID" value="NZ_CP029206.1"/>
</dbReference>
<gene>
    <name evidence="6" type="ORF">DDU33_04595</name>
</gene>
<dbReference type="Gene3D" id="1.10.10.10">
    <property type="entry name" value="Winged helix-like DNA-binding domain superfamily/Winged helix DNA-binding domain"/>
    <property type="match status" value="1"/>
</dbReference>
<dbReference type="CDD" id="cd08422">
    <property type="entry name" value="PBP2_CrgA_like"/>
    <property type="match status" value="1"/>
</dbReference>
<dbReference type="GO" id="GO:0043565">
    <property type="term" value="F:sequence-specific DNA binding"/>
    <property type="evidence" value="ECO:0007669"/>
    <property type="project" value="TreeGrafter"/>
</dbReference>